<evidence type="ECO:0000313" key="1">
    <source>
        <dbReference type="EMBL" id="KAJ1673215.1"/>
    </source>
</evidence>
<evidence type="ECO:0000313" key="2">
    <source>
        <dbReference type="Proteomes" id="UP001145114"/>
    </source>
</evidence>
<comment type="caution">
    <text evidence="1">The sequence shown here is derived from an EMBL/GenBank/DDBJ whole genome shotgun (WGS) entry which is preliminary data.</text>
</comment>
<proteinExistence type="predicted"/>
<keyword evidence="2" id="KW-1185">Reference proteome</keyword>
<sequence length="79" mass="8548">LAEIPYEELVRELGADVLREVFGFDSDSDGELGPNEEGSAHDKATSSSNSNDGNSNSNSGDHRPSLQPRLQLNVEMPFT</sequence>
<organism evidence="1 2">
    <name type="scientific">Spiromyces aspiralis</name>
    <dbReference type="NCBI Taxonomy" id="68401"/>
    <lineage>
        <taxon>Eukaryota</taxon>
        <taxon>Fungi</taxon>
        <taxon>Fungi incertae sedis</taxon>
        <taxon>Zoopagomycota</taxon>
        <taxon>Kickxellomycotina</taxon>
        <taxon>Kickxellomycetes</taxon>
        <taxon>Kickxellales</taxon>
        <taxon>Kickxellaceae</taxon>
        <taxon>Spiromyces</taxon>
    </lineage>
</organism>
<dbReference type="Proteomes" id="UP001145114">
    <property type="component" value="Unassembled WGS sequence"/>
</dbReference>
<name>A0ACC1HB46_9FUNG</name>
<gene>
    <name evidence="1" type="ORF">EV182_005672</name>
</gene>
<feature type="non-terminal residue" evidence="1">
    <location>
        <position position="1"/>
    </location>
</feature>
<feature type="non-terminal residue" evidence="1">
    <location>
        <position position="79"/>
    </location>
</feature>
<protein>
    <submittedName>
        <fullName evidence="1">Uncharacterized protein</fullName>
    </submittedName>
</protein>
<accession>A0ACC1HB46</accession>
<reference evidence="1" key="1">
    <citation type="submission" date="2022-06" db="EMBL/GenBank/DDBJ databases">
        <title>Phylogenomic reconstructions and comparative analyses of Kickxellomycotina fungi.</title>
        <authorList>
            <person name="Reynolds N.K."/>
            <person name="Stajich J.E."/>
            <person name="Barry K."/>
            <person name="Grigoriev I.V."/>
            <person name="Crous P."/>
            <person name="Smith M.E."/>
        </authorList>
    </citation>
    <scope>NUCLEOTIDE SEQUENCE</scope>
    <source>
        <strain evidence="1">RSA 2271</strain>
    </source>
</reference>
<dbReference type="EMBL" id="JAMZIH010007237">
    <property type="protein sequence ID" value="KAJ1673215.1"/>
    <property type="molecule type" value="Genomic_DNA"/>
</dbReference>